<evidence type="ECO:0000256" key="1">
    <source>
        <dbReference type="SAM" id="MobiDB-lite"/>
    </source>
</evidence>
<name>A0ABD3SGM4_9STRA</name>
<comment type="caution">
    <text evidence="3">The sequence shown here is derived from an EMBL/GenBank/DDBJ whole genome shotgun (WGS) entry which is preliminary data.</text>
</comment>
<feature type="region of interest" description="Disordered" evidence="1">
    <location>
        <begin position="152"/>
        <end position="184"/>
    </location>
</feature>
<keyword evidence="2" id="KW-0812">Transmembrane</keyword>
<feature type="compositionally biased region" description="Low complexity" evidence="1">
    <location>
        <begin position="221"/>
        <end position="238"/>
    </location>
</feature>
<evidence type="ECO:0000313" key="4">
    <source>
        <dbReference type="Proteomes" id="UP001530377"/>
    </source>
</evidence>
<feature type="compositionally biased region" description="Basic and acidic residues" evidence="1">
    <location>
        <begin position="153"/>
        <end position="171"/>
    </location>
</feature>
<feature type="compositionally biased region" description="Acidic residues" evidence="1">
    <location>
        <begin position="61"/>
        <end position="80"/>
    </location>
</feature>
<reference evidence="3 4" key="1">
    <citation type="submission" date="2024-10" db="EMBL/GenBank/DDBJ databases">
        <title>Updated reference genomes for cyclostephanoid diatoms.</title>
        <authorList>
            <person name="Roberts W.R."/>
            <person name="Alverson A.J."/>
        </authorList>
    </citation>
    <scope>NUCLEOTIDE SEQUENCE [LARGE SCALE GENOMIC DNA]</scope>
    <source>
        <strain evidence="3 4">AJA228-03</strain>
    </source>
</reference>
<evidence type="ECO:0000256" key="2">
    <source>
        <dbReference type="SAM" id="Phobius"/>
    </source>
</evidence>
<feature type="transmembrane region" description="Helical" evidence="2">
    <location>
        <begin position="123"/>
        <end position="145"/>
    </location>
</feature>
<evidence type="ECO:0000313" key="3">
    <source>
        <dbReference type="EMBL" id="KAL3823712.1"/>
    </source>
</evidence>
<accession>A0ABD3SGM4</accession>
<dbReference type="AlphaFoldDB" id="A0ABD3SGM4"/>
<protein>
    <submittedName>
        <fullName evidence="3">Uncharacterized protein</fullName>
    </submittedName>
</protein>
<keyword evidence="2" id="KW-1133">Transmembrane helix</keyword>
<feature type="region of interest" description="Disordered" evidence="1">
    <location>
        <begin position="52"/>
        <end position="114"/>
    </location>
</feature>
<sequence length="238" mass="25144">MIPIVCGNATTSTDEGGTIADTRAKEDDGGGACDIGVELSLLPVDDYDFDEENAIDGYDGPVDDDEGDNETIQGDEDGLDVGEGSHFDDSSNGETINGVASDGGDNASDASDRGRVVHPDADIIVPIVIGASMIALAVAGFISLFRRRRARRQRVDGDGDGEGEHDNEKGGIGHGGNFNRKDINKRGEDEDEYQVVEGLLPAGFQRSDCVNAIDVSRGDNTDSSSDNSVRSQSNFSWI</sequence>
<organism evidence="3 4">
    <name type="scientific">Cyclostephanos tholiformis</name>
    <dbReference type="NCBI Taxonomy" id="382380"/>
    <lineage>
        <taxon>Eukaryota</taxon>
        <taxon>Sar</taxon>
        <taxon>Stramenopiles</taxon>
        <taxon>Ochrophyta</taxon>
        <taxon>Bacillariophyta</taxon>
        <taxon>Coscinodiscophyceae</taxon>
        <taxon>Thalassiosirophycidae</taxon>
        <taxon>Stephanodiscales</taxon>
        <taxon>Stephanodiscaceae</taxon>
        <taxon>Cyclostephanos</taxon>
    </lineage>
</organism>
<dbReference type="Proteomes" id="UP001530377">
    <property type="component" value="Unassembled WGS sequence"/>
</dbReference>
<dbReference type="EMBL" id="JALLPB020000031">
    <property type="protein sequence ID" value="KAL3823712.1"/>
    <property type="molecule type" value="Genomic_DNA"/>
</dbReference>
<feature type="compositionally biased region" description="Low complexity" evidence="1">
    <location>
        <begin position="98"/>
        <end position="109"/>
    </location>
</feature>
<keyword evidence="4" id="KW-1185">Reference proteome</keyword>
<proteinExistence type="predicted"/>
<feature type="region of interest" description="Disordered" evidence="1">
    <location>
        <begin position="215"/>
        <end position="238"/>
    </location>
</feature>
<gene>
    <name evidence="3" type="ORF">ACHAXA_007283</name>
</gene>
<keyword evidence="2" id="KW-0472">Membrane</keyword>